<evidence type="ECO:0000256" key="5">
    <source>
        <dbReference type="ARBA" id="ARBA00022617"/>
    </source>
</evidence>
<evidence type="ECO:0000256" key="8">
    <source>
        <dbReference type="ARBA" id="ARBA00022982"/>
    </source>
</evidence>
<dbReference type="Proteomes" id="UP000321922">
    <property type="component" value="Unassembled WGS sequence"/>
</dbReference>
<protein>
    <submittedName>
        <fullName evidence="15">Cytochrome b561</fullName>
    </submittedName>
</protein>
<evidence type="ECO:0000256" key="1">
    <source>
        <dbReference type="ARBA" id="ARBA00001970"/>
    </source>
</evidence>
<keyword evidence="3" id="KW-0813">Transport</keyword>
<comment type="subcellular location">
    <subcellularLocation>
        <location evidence="2">Cell membrane</location>
        <topology evidence="2">Multi-pass membrane protein</topology>
    </subcellularLocation>
</comment>
<dbReference type="Gene3D" id="1.20.950.20">
    <property type="entry name" value="Transmembrane di-heme cytochromes, Chain C"/>
    <property type="match status" value="1"/>
</dbReference>
<feature type="transmembrane region" description="Helical" evidence="13">
    <location>
        <begin position="33"/>
        <end position="52"/>
    </location>
</feature>
<evidence type="ECO:0000256" key="6">
    <source>
        <dbReference type="ARBA" id="ARBA00022692"/>
    </source>
</evidence>
<evidence type="ECO:0000313" key="16">
    <source>
        <dbReference type="Proteomes" id="UP000321922"/>
    </source>
</evidence>
<dbReference type="AlphaFoldDB" id="A0A511QCI6"/>
<dbReference type="InterPro" id="IPR011577">
    <property type="entry name" value="Cyt_b561_bac/Ni-Hgenase"/>
</dbReference>
<feature type="transmembrane region" description="Helical" evidence="13">
    <location>
        <begin position="150"/>
        <end position="174"/>
    </location>
</feature>
<dbReference type="Pfam" id="PF01292">
    <property type="entry name" value="Ni_hydr_CYTB"/>
    <property type="match status" value="1"/>
</dbReference>
<dbReference type="PANTHER" id="PTHR30529:SF1">
    <property type="entry name" value="CYTOCHROME B561 HOMOLOG 2"/>
    <property type="match status" value="1"/>
</dbReference>
<evidence type="ECO:0000256" key="4">
    <source>
        <dbReference type="ARBA" id="ARBA00022475"/>
    </source>
</evidence>
<dbReference type="GO" id="GO:0046872">
    <property type="term" value="F:metal ion binding"/>
    <property type="evidence" value="ECO:0007669"/>
    <property type="project" value="UniProtKB-KW"/>
</dbReference>
<evidence type="ECO:0000256" key="12">
    <source>
        <dbReference type="ARBA" id="ARBA00037975"/>
    </source>
</evidence>
<keyword evidence="7" id="KW-0479">Metal-binding</keyword>
<accession>A0A511QCI6</accession>
<sequence>MSKSNLARNSELKTNHIKMPVQSYDKFSKWMHWVMAIIIIYATVAGYAMLFVMDQPMLFHTLSIINMSVATVAAVLLLFRWVWSFFRVEPELPDTIPTVQKKLAKLAHSVIYLIMMVVFVSGFLMLTHSYELFWLISIPNPISNPDINQFFFMVHRIACALLASLVFLHILAALKHHFVNKNNVLRSMVS</sequence>
<keyword evidence="6 13" id="KW-0812">Transmembrane</keyword>
<dbReference type="SUPFAM" id="SSF81342">
    <property type="entry name" value="Transmembrane di-heme cytochromes"/>
    <property type="match status" value="1"/>
</dbReference>
<keyword evidence="16" id="KW-1185">Reference proteome</keyword>
<evidence type="ECO:0000259" key="14">
    <source>
        <dbReference type="Pfam" id="PF01292"/>
    </source>
</evidence>
<evidence type="ECO:0000256" key="9">
    <source>
        <dbReference type="ARBA" id="ARBA00022989"/>
    </source>
</evidence>
<evidence type="ECO:0000256" key="7">
    <source>
        <dbReference type="ARBA" id="ARBA00022723"/>
    </source>
</evidence>
<dbReference type="GO" id="GO:0020037">
    <property type="term" value="F:heme binding"/>
    <property type="evidence" value="ECO:0007669"/>
    <property type="project" value="TreeGrafter"/>
</dbReference>
<evidence type="ECO:0000256" key="2">
    <source>
        <dbReference type="ARBA" id="ARBA00004651"/>
    </source>
</evidence>
<keyword evidence="9 13" id="KW-1133">Transmembrane helix</keyword>
<keyword evidence="8" id="KW-0249">Electron transport</keyword>
<dbReference type="InterPro" id="IPR016174">
    <property type="entry name" value="Di-haem_cyt_TM"/>
</dbReference>
<dbReference type="GO" id="GO:0022904">
    <property type="term" value="P:respiratory electron transport chain"/>
    <property type="evidence" value="ECO:0007669"/>
    <property type="project" value="InterPro"/>
</dbReference>
<name>A0A511QCI6_9VIBR</name>
<evidence type="ECO:0000256" key="10">
    <source>
        <dbReference type="ARBA" id="ARBA00023004"/>
    </source>
</evidence>
<dbReference type="GO" id="GO:0005886">
    <property type="term" value="C:plasma membrane"/>
    <property type="evidence" value="ECO:0007669"/>
    <property type="project" value="UniProtKB-SubCell"/>
</dbReference>
<evidence type="ECO:0000313" key="15">
    <source>
        <dbReference type="EMBL" id="GEM75009.1"/>
    </source>
</evidence>
<keyword evidence="11 13" id="KW-0472">Membrane</keyword>
<feature type="domain" description="Cytochrome b561 bacterial/Ni-hydrogenase" evidence="14">
    <location>
        <begin position="24"/>
        <end position="190"/>
    </location>
</feature>
<organism evidence="15 16">
    <name type="scientific">Vibrio sagamiensis NBRC 104589</name>
    <dbReference type="NCBI Taxonomy" id="1219064"/>
    <lineage>
        <taxon>Bacteria</taxon>
        <taxon>Pseudomonadati</taxon>
        <taxon>Pseudomonadota</taxon>
        <taxon>Gammaproteobacteria</taxon>
        <taxon>Vibrionales</taxon>
        <taxon>Vibrionaceae</taxon>
        <taxon>Vibrio</taxon>
    </lineage>
</organism>
<gene>
    <name evidence="15" type="primary">yceJ</name>
    <name evidence="15" type="ORF">VSA01S_11210</name>
</gene>
<proteinExistence type="inferred from homology"/>
<dbReference type="InterPro" id="IPR052168">
    <property type="entry name" value="Cytochrome_b561_oxidase"/>
</dbReference>
<comment type="similarity">
    <text evidence="12">Belongs to the cytochrome b561 family.</text>
</comment>
<dbReference type="PANTHER" id="PTHR30529">
    <property type="entry name" value="CYTOCHROME B561"/>
    <property type="match status" value="1"/>
</dbReference>
<evidence type="ECO:0000256" key="3">
    <source>
        <dbReference type="ARBA" id="ARBA00022448"/>
    </source>
</evidence>
<evidence type="ECO:0000256" key="13">
    <source>
        <dbReference type="SAM" id="Phobius"/>
    </source>
</evidence>
<keyword evidence="5" id="KW-0349">Heme</keyword>
<keyword evidence="10" id="KW-0408">Iron</keyword>
<keyword evidence="4" id="KW-1003">Cell membrane</keyword>
<comment type="cofactor">
    <cofactor evidence="1">
        <name>heme b</name>
        <dbReference type="ChEBI" id="CHEBI:60344"/>
    </cofactor>
</comment>
<feature type="transmembrane region" description="Helical" evidence="13">
    <location>
        <begin position="58"/>
        <end position="79"/>
    </location>
</feature>
<dbReference type="GO" id="GO:0009055">
    <property type="term" value="F:electron transfer activity"/>
    <property type="evidence" value="ECO:0007669"/>
    <property type="project" value="InterPro"/>
</dbReference>
<dbReference type="EMBL" id="BJXJ01000008">
    <property type="protein sequence ID" value="GEM75009.1"/>
    <property type="molecule type" value="Genomic_DNA"/>
</dbReference>
<feature type="transmembrane region" description="Helical" evidence="13">
    <location>
        <begin position="110"/>
        <end position="130"/>
    </location>
</feature>
<comment type="caution">
    <text evidence="15">The sequence shown here is derived from an EMBL/GenBank/DDBJ whole genome shotgun (WGS) entry which is preliminary data.</text>
</comment>
<evidence type="ECO:0000256" key="11">
    <source>
        <dbReference type="ARBA" id="ARBA00023136"/>
    </source>
</evidence>
<reference evidence="15 16" key="1">
    <citation type="submission" date="2019-07" db="EMBL/GenBank/DDBJ databases">
        <title>Whole genome shotgun sequence of Vibrio sagamiensis NBRC 104589.</title>
        <authorList>
            <person name="Hosoyama A."/>
            <person name="Uohara A."/>
            <person name="Ohji S."/>
            <person name="Ichikawa N."/>
        </authorList>
    </citation>
    <scope>NUCLEOTIDE SEQUENCE [LARGE SCALE GENOMIC DNA]</scope>
    <source>
        <strain evidence="15 16">NBRC 104589</strain>
    </source>
</reference>